<organism evidence="2 3">
    <name type="scientific">Necator americanus</name>
    <name type="common">Human hookworm</name>
    <dbReference type="NCBI Taxonomy" id="51031"/>
    <lineage>
        <taxon>Eukaryota</taxon>
        <taxon>Metazoa</taxon>
        <taxon>Ecdysozoa</taxon>
        <taxon>Nematoda</taxon>
        <taxon>Chromadorea</taxon>
        <taxon>Rhabditida</taxon>
        <taxon>Rhabditina</taxon>
        <taxon>Rhabditomorpha</taxon>
        <taxon>Strongyloidea</taxon>
        <taxon>Ancylostomatidae</taxon>
        <taxon>Bunostominae</taxon>
        <taxon>Necator</taxon>
    </lineage>
</organism>
<evidence type="ECO:0000313" key="3">
    <source>
        <dbReference type="Proteomes" id="UP000053676"/>
    </source>
</evidence>
<protein>
    <submittedName>
        <fullName evidence="2">Uncharacterized protein</fullName>
    </submittedName>
</protein>
<dbReference type="AlphaFoldDB" id="W2SVU3"/>
<dbReference type="OrthoDB" id="5872714at2759"/>
<gene>
    <name evidence="2" type="ORF">NECAME_13669</name>
</gene>
<dbReference type="EMBL" id="KI662370">
    <property type="protein sequence ID" value="ETN72941.1"/>
    <property type="molecule type" value="Genomic_DNA"/>
</dbReference>
<sequence length="205" mass="23211">MVRDATRFPNRNKRRKSGLRSDEQKENGRINSIFTNESTSESSDEEISELFALRFETYKKWASTIVKKNCKEIIADHFKNDLSNDFTMMINWLALTNEESRTILLESSCATKESMELDVALEMLIRMGIIDKRTAVLADPEVMRNDEASNQALVEKHSFESAFDADLGDDIYEDGGLDLICEEDPMKSDAQTSLLADPTNGIGPR</sequence>
<accession>W2SVU3</accession>
<reference evidence="3" key="1">
    <citation type="journal article" date="2014" name="Nat. Genet.">
        <title>Genome of the human hookworm Necator americanus.</title>
        <authorList>
            <person name="Tang Y.T."/>
            <person name="Gao X."/>
            <person name="Rosa B.A."/>
            <person name="Abubucker S."/>
            <person name="Hallsworth-Pepin K."/>
            <person name="Martin J."/>
            <person name="Tyagi R."/>
            <person name="Heizer E."/>
            <person name="Zhang X."/>
            <person name="Bhonagiri-Palsikar V."/>
            <person name="Minx P."/>
            <person name="Warren W.C."/>
            <person name="Wang Q."/>
            <person name="Zhan B."/>
            <person name="Hotez P.J."/>
            <person name="Sternberg P.W."/>
            <person name="Dougall A."/>
            <person name="Gaze S.T."/>
            <person name="Mulvenna J."/>
            <person name="Sotillo J."/>
            <person name="Ranganathan S."/>
            <person name="Rabelo E.M."/>
            <person name="Wilson R.K."/>
            <person name="Felgner P.L."/>
            <person name="Bethony J."/>
            <person name="Hawdon J.M."/>
            <person name="Gasser R.B."/>
            <person name="Loukas A."/>
            <person name="Mitreva M."/>
        </authorList>
    </citation>
    <scope>NUCLEOTIDE SEQUENCE [LARGE SCALE GENOMIC DNA]</scope>
</reference>
<keyword evidence="3" id="KW-1185">Reference proteome</keyword>
<proteinExistence type="predicted"/>
<evidence type="ECO:0000313" key="2">
    <source>
        <dbReference type="EMBL" id="ETN72941.1"/>
    </source>
</evidence>
<name>W2SVU3_NECAM</name>
<dbReference type="Proteomes" id="UP000053676">
    <property type="component" value="Unassembled WGS sequence"/>
</dbReference>
<feature type="compositionally biased region" description="Basic and acidic residues" evidence="1">
    <location>
        <begin position="19"/>
        <end position="28"/>
    </location>
</feature>
<dbReference type="KEGG" id="nai:NECAME_13669"/>
<feature type="region of interest" description="Disordered" evidence="1">
    <location>
        <begin position="1"/>
        <end position="40"/>
    </location>
</feature>
<dbReference type="STRING" id="51031.W2SVU3"/>
<evidence type="ECO:0000256" key="1">
    <source>
        <dbReference type="SAM" id="MobiDB-lite"/>
    </source>
</evidence>